<dbReference type="InterPro" id="IPR003594">
    <property type="entry name" value="HATPase_dom"/>
</dbReference>
<dbReference type="SMART" id="SM00387">
    <property type="entry name" value="HATPase_c"/>
    <property type="match status" value="1"/>
</dbReference>
<dbReference type="Gene3D" id="3.30.565.10">
    <property type="entry name" value="Histidine kinase-like ATPase, C-terminal domain"/>
    <property type="match status" value="1"/>
</dbReference>
<dbReference type="Proteomes" id="UP001500016">
    <property type="component" value="Unassembled WGS sequence"/>
</dbReference>
<evidence type="ECO:0000313" key="12">
    <source>
        <dbReference type="Proteomes" id="UP001500016"/>
    </source>
</evidence>
<feature type="transmembrane region" description="Helical" evidence="9">
    <location>
        <begin position="45"/>
        <end position="65"/>
    </location>
</feature>
<feature type="transmembrane region" description="Helical" evidence="9">
    <location>
        <begin position="146"/>
        <end position="167"/>
    </location>
</feature>
<evidence type="ECO:0000256" key="8">
    <source>
        <dbReference type="ARBA" id="ARBA00023012"/>
    </source>
</evidence>
<feature type="transmembrane region" description="Helical" evidence="9">
    <location>
        <begin position="74"/>
        <end position="96"/>
    </location>
</feature>
<dbReference type="InterPro" id="IPR050482">
    <property type="entry name" value="Sensor_HK_TwoCompSys"/>
</dbReference>
<evidence type="ECO:0000259" key="10">
    <source>
        <dbReference type="SMART" id="SM00387"/>
    </source>
</evidence>
<evidence type="ECO:0000256" key="5">
    <source>
        <dbReference type="ARBA" id="ARBA00022741"/>
    </source>
</evidence>
<dbReference type="PANTHER" id="PTHR24421:SF10">
    <property type="entry name" value="NITRATE_NITRITE SENSOR PROTEIN NARQ"/>
    <property type="match status" value="1"/>
</dbReference>
<keyword evidence="8" id="KW-0902">Two-component regulatory system</keyword>
<organism evidence="11 12">
    <name type="scientific">Streptomyces albiaxialis</name>
    <dbReference type="NCBI Taxonomy" id="329523"/>
    <lineage>
        <taxon>Bacteria</taxon>
        <taxon>Bacillati</taxon>
        <taxon>Actinomycetota</taxon>
        <taxon>Actinomycetes</taxon>
        <taxon>Kitasatosporales</taxon>
        <taxon>Streptomycetaceae</taxon>
        <taxon>Streptomyces</taxon>
    </lineage>
</organism>
<evidence type="ECO:0000256" key="6">
    <source>
        <dbReference type="ARBA" id="ARBA00022777"/>
    </source>
</evidence>
<keyword evidence="3" id="KW-0597">Phosphoprotein</keyword>
<dbReference type="InterPro" id="IPR036890">
    <property type="entry name" value="HATPase_C_sf"/>
</dbReference>
<keyword evidence="6" id="KW-0418">Kinase</keyword>
<evidence type="ECO:0000256" key="9">
    <source>
        <dbReference type="SAM" id="Phobius"/>
    </source>
</evidence>
<evidence type="ECO:0000256" key="7">
    <source>
        <dbReference type="ARBA" id="ARBA00022840"/>
    </source>
</evidence>
<proteinExistence type="predicted"/>
<dbReference type="Pfam" id="PF02518">
    <property type="entry name" value="HATPase_c"/>
    <property type="match status" value="1"/>
</dbReference>
<keyword evidence="12" id="KW-1185">Reference proteome</keyword>
<feature type="transmembrane region" description="Helical" evidence="9">
    <location>
        <begin position="102"/>
        <end position="119"/>
    </location>
</feature>
<keyword evidence="4" id="KW-0808">Transferase</keyword>
<evidence type="ECO:0000313" key="11">
    <source>
        <dbReference type="EMBL" id="GAA2073613.1"/>
    </source>
</evidence>
<comment type="caution">
    <text evidence="11">The sequence shown here is derived from an EMBL/GenBank/DDBJ whole genome shotgun (WGS) entry which is preliminary data.</text>
</comment>
<keyword evidence="5" id="KW-0547">Nucleotide-binding</keyword>
<dbReference type="PANTHER" id="PTHR24421">
    <property type="entry name" value="NITRATE/NITRITE SENSOR PROTEIN NARX-RELATED"/>
    <property type="match status" value="1"/>
</dbReference>
<dbReference type="Pfam" id="PF07730">
    <property type="entry name" value="HisKA_3"/>
    <property type="match status" value="1"/>
</dbReference>
<dbReference type="SUPFAM" id="SSF55874">
    <property type="entry name" value="ATPase domain of HSP90 chaperone/DNA topoisomerase II/histidine kinase"/>
    <property type="match status" value="1"/>
</dbReference>
<keyword evidence="7" id="KW-0067">ATP-binding</keyword>
<dbReference type="RefSeq" id="WP_344527550.1">
    <property type="nucleotide sequence ID" value="NZ_BAAAPE010000007.1"/>
</dbReference>
<gene>
    <name evidence="11" type="ORF">GCM10009801_27030</name>
</gene>
<sequence length="406" mass="42739">MDAGSDAPAPGIQLNALQALCRQVFAFRIAITAVSTPFALSGASLPVWLVGGAICLTVLVSYAVLRDWDRFGPLLLRHPALLAADAACLAPMLVTATSNSPVGYITVSTSLLAGLLYGWRRAGLFTGLQMALLCVAYNAWGQDLSLAASTLLLAGFCAVAGVVGVTLRNLMFRFGAATQALSEARSRLAVTDAVEAERTRLAREMHDSVAKTLHGLALAAEGLARSAHRTDPATLGRQAGVVASAARRAAAESRDILSGLRGAPTGLDLTDELRHRVKDFANRTGIRADFDQTGPEADVRPYEARQALTIVEEALENAYRHAAPTLVEVTAGRVGGTYRVTVTDDGHGLPPAVTLDTLREAGHFGLLGMVERAAEIGARLRVGRGAAPRGTQVLLELPLPAAEQRE</sequence>
<dbReference type="EMBL" id="BAAAPE010000007">
    <property type="protein sequence ID" value="GAA2073613.1"/>
    <property type="molecule type" value="Genomic_DNA"/>
</dbReference>
<name>A0ABP5HE32_9ACTN</name>
<evidence type="ECO:0000256" key="4">
    <source>
        <dbReference type="ARBA" id="ARBA00022679"/>
    </source>
</evidence>
<dbReference type="EC" id="2.7.13.3" evidence="2"/>
<protein>
    <recommendedName>
        <fullName evidence="2">histidine kinase</fullName>
        <ecNumber evidence="2">2.7.13.3</ecNumber>
    </recommendedName>
</protein>
<dbReference type="Gene3D" id="1.20.5.1930">
    <property type="match status" value="1"/>
</dbReference>
<reference evidence="12" key="1">
    <citation type="journal article" date="2019" name="Int. J. Syst. Evol. Microbiol.">
        <title>The Global Catalogue of Microorganisms (GCM) 10K type strain sequencing project: providing services to taxonomists for standard genome sequencing and annotation.</title>
        <authorList>
            <consortium name="The Broad Institute Genomics Platform"/>
            <consortium name="The Broad Institute Genome Sequencing Center for Infectious Disease"/>
            <person name="Wu L."/>
            <person name="Ma J."/>
        </authorList>
    </citation>
    <scope>NUCLEOTIDE SEQUENCE [LARGE SCALE GENOMIC DNA]</scope>
    <source>
        <strain evidence="12">JCM 15478</strain>
    </source>
</reference>
<keyword evidence="9" id="KW-0812">Transmembrane</keyword>
<feature type="domain" description="Histidine kinase/HSP90-like ATPase" evidence="10">
    <location>
        <begin position="302"/>
        <end position="401"/>
    </location>
</feature>
<evidence type="ECO:0000256" key="1">
    <source>
        <dbReference type="ARBA" id="ARBA00000085"/>
    </source>
</evidence>
<keyword evidence="9" id="KW-1133">Transmembrane helix</keyword>
<dbReference type="CDD" id="cd16917">
    <property type="entry name" value="HATPase_UhpB-NarQ-NarX-like"/>
    <property type="match status" value="1"/>
</dbReference>
<evidence type="ECO:0000256" key="2">
    <source>
        <dbReference type="ARBA" id="ARBA00012438"/>
    </source>
</evidence>
<keyword evidence="9" id="KW-0472">Membrane</keyword>
<evidence type="ECO:0000256" key="3">
    <source>
        <dbReference type="ARBA" id="ARBA00022553"/>
    </source>
</evidence>
<accession>A0ABP5HE32</accession>
<comment type="catalytic activity">
    <reaction evidence="1">
        <text>ATP + protein L-histidine = ADP + protein N-phospho-L-histidine.</text>
        <dbReference type="EC" id="2.7.13.3"/>
    </reaction>
</comment>
<dbReference type="InterPro" id="IPR011712">
    <property type="entry name" value="Sig_transdc_His_kin_sub3_dim/P"/>
</dbReference>